<evidence type="ECO:0000313" key="7">
    <source>
        <dbReference type="Proteomes" id="UP000612585"/>
    </source>
</evidence>
<evidence type="ECO:0000256" key="2">
    <source>
        <dbReference type="ARBA" id="ARBA00022679"/>
    </source>
</evidence>
<sequence length="317" mass="31906">MTTTVDVLVVGDANPDLVLRGDVRPRFSQAEQLLTTADLVLGGSAAITAAGCARLGLRTRLIAALGDDMFGAFTRDRLTGRGVALRTPERAGAVPTGLSVILSTMDDRAILTLPGTIAALEPADVTDADLAAARHLHVASLYLQPRLAAGVADLFARARALGVGTSLDTNWDPSGRWESIGPILAVTDVFLPNRAELLAVAGESTVDAAAARLCASGTTVVLKDGARGARAWWPGGSCAAPGLAVDVVDTVGAGDSFNAGFLAARLGAAGTGDTAMAAAVAWAAVAGSLSTRAVGGTDAQATTAEIQAGLAVTPSTR</sequence>
<keyword evidence="7" id="KW-1185">Reference proteome</keyword>
<dbReference type="GO" id="GO:0016301">
    <property type="term" value="F:kinase activity"/>
    <property type="evidence" value="ECO:0007669"/>
    <property type="project" value="UniProtKB-KW"/>
</dbReference>
<feature type="domain" description="Carbohydrate kinase PfkB" evidence="5">
    <location>
        <begin position="7"/>
        <end position="297"/>
    </location>
</feature>
<comment type="caution">
    <text evidence="6">The sequence shown here is derived from an EMBL/GenBank/DDBJ whole genome shotgun (WGS) entry which is preliminary data.</text>
</comment>
<gene>
    <name evidence="6" type="ORF">Vau01_110760</name>
</gene>
<protein>
    <recommendedName>
        <fullName evidence="5">Carbohydrate kinase PfkB domain-containing protein</fullName>
    </recommendedName>
</protein>
<accession>A0A8J3ZLE5</accession>
<organism evidence="6 7">
    <name type="scientific">Virgisporangium aurantiacum</name>
    <dbReference type="NCBI Taxonomy" id="175570"/>
    <lineage>
        <taxon>Bacteria</taxon>
        <taxon>Bacillati</taxon>
        <taxon>Actinomycetota</taxon>
        <taxon>Actinomycetes</taxon>
        <taxon>Micromonosporales</taxon>
        <taxon>Micromonosporaceae</taxon>
        <taxon>Virgisporangium</taxon>
    </lineage>
</organism>
<keyword evidence="2 4" id="KW-0808">Transferase</keyword>
<comment type="similarity">
    <text evidence="1 4">Belongs to the carbohydrate kinase PfkB family.</text>
</comment>
<name>A0A8J3ZLE5_9ACTN</name>
<dbReference type="SUPFAM" id="SSF53613">
    <property type="entry name" value="Ribokinase-like"/>
    <property type="match status" value="1"/>
</dbReference>
<keyword evidence="3 4" id="KW-0418">Kinase</keyword>
<evidence type="ECO:0000256" key="1">
    <source>
        <dbReference type="ARBA" id="ARBA00010688"/>
    </source>
</evidence>
<dbReference type="Gene3D" id="3.40.1190.20">
    <property type="match status" value="1"/>
</dbReference>
<dbReference type="PANTHER" id="PTHR10584">
    <property type="entry name" value="SUGAR KINASE"/>
    <property type="match status" value="1"/>
</dbReference>
<dbReference type="RefSeq" id="WP_204010340.1">
    <property type="nucleotide sequence ID" value="NZ_BOPG01000098.1"/>
</dbReference>
<evidence type="ECO:0000259" key="5">
    <source>
        <dbReference type="Pfam" id="PF00294"/>
    </source>
</evidence>
<dbReference type="InterPro" id="IPR029056">
    <property type="entry name" value="Ribokinase-like"/>
</dbReference>
<dbReference type="Proteomes" id="UP000612585">
    <property type="component" value="Unassembled WGS sequence"/>
</dbReference>
<dbReference type="GO" id="GO:0005829">
    <property type="term" value="C:cytosol"/>
    <property type="evidence" value="ECO:0007669"/>
    <property type="project" value="TreeGrafter"/>
</dbReference>
<dbReference type="PROSITE" id="PS00584">
    <property type="entry name" value="PFKB_KINASES_2"/>
    <property type="match status" value="1"/>
</dbReference>
<dbReference type="InterPro" id="IPR002173">
    <property type="entry name" value="Carboh/pur_kinase_PfkB_CS"/>
</dbReference>
<dbReference type="AlphaFoldDB" id="A0A8J3ZLE5"/>
<evidence type="ECO:0000313" key="6">
    <source>
        <dbReference type="EMBL" id="GIJ63560.1"/>
    </source>
</evidence>
<reference evidence="6" key="1">
    <citation type="submission" date="2021-01" db="EMBL/GenBank/DDBJ databases">
        <title>Whole genome shotgun sequence of Virgisporangium aurantiacum NBRC 16421.</title>
        <authorList>
            <person name="Komaki H."/>
            <person name="Tamura T."/>
        </authorList>
    </citation>
    <scope>NUCLEOTIDE SEQUENCE</scope>
    <source>
        <strain evidence="6">NBRC 16421</strain>
    </source>
</reference>
<dbReference type="Pfam" id="PF00294">
    <property type="entry name" value="PfkB"/>
    <property type="match status" value="1"/>
</dbReference>
<dbReference type="InterPro" id="IPR011611">
    <property type="entry name" value="PfkB_dom"/>
</dbReference>
<dbReference type="GO" id="GO:0006796">
    <property type="term" value="P:phosphate-containing compound metabolic process"/>
    <property type="evidence" value="ECO:0007669"/>
    <property type="project" value="UniProtKB-ARBA"/>
</dbReference>
<dbReference type="PRINTS" id="PR00990">
    <property type="entry name" value="RIBOKINASE"/>
</dbReference>
<proteinExistence type="inferred from homology"/>
<evidence type="ECO:0000256" key="3">
    <source>
        <dbReference type="ARBA" id="ARBA00022777"/>
    </source>
</evidence>
<dbReference type="InterPro" id="IPR002139">
    <property type="entry name" value="Ribo/fructo_kinase"/>
</dbReference>
<evidence type="ECO:0000256" key="4">
    <source>
        <dbReference type="RuleBase" id="RU003704"/>
    </source>
</evidence>
<dbReference type="EMBL" id="BOPG01000098">
    <property type="protein sequence ID" value="GIJ63560.1"/>
    <property type="molecule type" value="Genomic_DNA"/>
</dbReference>
<dbReference type="PANTHER" id="PTHR10584:SF166">
    <property type="entry name" value="RIBOKINASE"/>
    <property type="match status" value="1"/>
</dbReference>